<accession>A0A0A9APU7</accession>
<organism evidence="1">
    <name type="scientific">Arundo donax</name>
    <name type="common">Giant reed</name>
    <name type="synonym">Donax arundinaceus</name>
    <dbReference type="NCBI Taxonomy" id="35708"/>
    <lineage>
        <taxon>Eukaryota</taxon>
        <taxon>Viridiplantae</taxon>
        <taxon>Streptophyta</taxon>
        <taxon>Embryophyta</taxon>
        <taxon>Tracheophyta</taxon>
        <taxon>Spermatophyta</taxon>
        <taxon>Magnoliopsida</taxon>
        <taxon>Liliopsida</taxon>
        <taxon>Poales</taxon>
        <taxon>Poaceae</taxon>
        <taxon>PACMAD clade</taxon>
        <taxon>Arundinoideae</taxon>
        <taxon>Arundineae</taxon>
        <taxon>Arundo</taxon>
    </lineage>
</organism>
<reference evidence="1" key="2">
    <citation type="journal article" date="2015" name="Data Brief">
        <title>Shoot transcriptome of the giant reed, Arundo donax.</title>
        <authorList>
            <person name="Barrero R.A."/>
            <person name="Guerrero F.D."/>
            <person name="Moolhuijzen P."/>
            <person name="Goolsby J.A."/>
            <person name="Tidwell J."/>
            <person name="Bellgard S.E."/>
            <person name="Bellgard M.I."/>
        </authorList>
    </citation>
    <scope>NUCLEOTIDE SEQUENCE</scope>
    <source>
        <tissue evidence="1">Shoot tissue taken approximately 20 cm above the soil surface</tissue>
    </source>
</reference>
<protein>
    <submittedName>
        <fullName evidence="1">Uncharacterized protein</fullName>
    </submittedName>
</protein>
<reference evidence="1" key="1">
    <citation type="submission" date="2014-09" db="EMBL/GenBank/DDBJ databases">
        <authorList>
            <person name="Magalhaes I.L.F."/>
            <person name="Oliveira U."/>
            <person name="Santos F.R."/>
            <person name="Vidigal T.H.D.A."/>
            <person name="Brescovit A.D."/>
            <person name="Santos A.J."/>
        </authorList>
    </citation>
    <scope>NUCLEOTIDE SEQUENCE</scope>
    <source>
        <tissue evidence="1">Shoot tissue taken approximately 20 cm above the soil surface</tissue>
    </source>
</reference>
<proteinExistence type="predicted"/>
<dbReference type="AlphaFoldDB" id="A0A0A9APU7"/>
<sequence>MYSALTCRLTTRDLNRPRQIKYSGHDANHTS</sequence>
<name>A0A0A9APU7_ARUDO</name>
<evidence type="ECO:0000313" key="1">
    <source>
        <dbReference type="EMBL" id="JAD51918.1"/>
    </source>
</evidence>
<dbReference type="EMBL" id="GBRH01245977">
    <property type="protein sequence ID" value="JAD51918.1"/>
    <property type="molecule type" value="Transcribed_RNA"/>
</dbReference>